<comment type="caution">
    <text evidence="2">The sequence shown here is derived from an EMBL/GenBank/DDBJ whole genome shotgun (WGS) entry which is preliminary data.</text>
</comment>
<name>A0A832XGL1_9ARCH</name>
<proteinExistence type="predicted"/>
<feature type="transmembrane region" description="Helical" evidence="1">
    <location>
        <begin position="26"/>
        <end position="45"/>
    </location>
</feature>
<evidence type="ECO:0000313" key="2">
    <source>
        <dbReference type="EMBL" id="HIK00309.1"/>
    </source>
</evidence>
<accession>A0A832XGL1</accession>
<sequence>VTEEEAQSTITKEVEKKEEVKGKIPIAVYLISILLIAVTVVILIAQKMKKEKAS</sequence>
<reference evidence="2 3" key="1">
    <citation type="journal article" name="Nat. Commun.">
        <title>Undinarchaeota illuminate DPANN phylogeny and the impact of gene transfer on archaeal evolution.</title>
        <authorList>
            <person name="Dombrowski N."/>
            <person name="Williams T.A."/>
            <person name="Sun J."/>
            <person name="Woodcroft B.J."/>
            <person name="Lee J.H."/>
            <person name="Minh B.Q."/>
            <person name="Rinke C."/>
            <person name="Spang A."/>
        </authorList>
    </citation>
    <scope>NUCLEOTIDE SEQUENCE [LARGE SCALE GENOMIC DNA]</scope>
    <source>
        <strain evidence="2">MAG_bin1129</strain>
    </source>
</reference>
<organism evidence="2 3">
    <name type="scientific">Candidatus Naiadarchaeum limnaeum</name>
    <dbReference type="NCBI Taxonomy" id="2756139"/>
    <lineage>
        <taxon>Archaea</taxon>
        <taxon>Candidatus Undinarchaeota</taxon>
        <taxon>Candidatus Undinarchaeia</taxon>
        <taxon>Candidatus Naiadarchaeales</taxon>
        <taxon>Candidatus Naiadarchaeaceae</taxon>
        <taxon>Candidatus Naiadarchaeum</taxon>
    </lineage>
</organism>
<protein>
    <submittedName>
        <fullName evidence="2">Uncharacterized protein</fullName>
    </submittedName>
</protein>
<dbReference type="AlphaFoldDB" id="A0A832XGL1"/>
<dbReference type="Proteomes" id="UP000646946">
    <property type="component" value="Unassembled WGS sequence"/>
</dbReference>
<keyword evidence="1" id="KW-0472">Membrane</keyword>
<dbReference type="EMBL" id="DVAB01000020">
    <property type="protein sequence ID" value="HIK00309.1"/>
    <property type="molecule type" value="Genomic_DNA"/>
</dbReference>
<keyword evidence="1" id="KW-1133">Transmembrane helix</keyword>
<gene>
    <name evidence="2" type="ORF">H1016_02085</name>
</gene>
<keyword evidence="1" id="KW-0812">Transmembrane</keyword>
<keyword evidence="3" id="KW-1185">Reference proteome</keyword>
<evidence type="ECO:0000313" key="3">
    <source>
        <dbReference type="Proteomes" id="UP000646946"/>
    </source>
</evidence>
<feature type="non-terminal residue" evidence="2">
    <location>
        <position position="1"/>
    </location>
</feature>
<evidence type="ECO:0000256" key="1">
    <source>
        <dbReference type="SAM" id="Phobius"/>
    </source>
</evidence>